<dbReference type="GO" id="GO:0022857">
    <property type="term" value="F:transmembrane transporter activity"/>
    <property type="evidence" value="ECO:0007669"/>
    <property type="project" value="InterPro"/>
</dbReference>
<feature type="transmembrane region" description="Helical" evidence="3">
    <location>
        <begin position="62"/>
        <end position="80"/>
    </location>
</feature>
<dbReference type="PROSITE" id="PS50850">
    <property type="entry name" value="MFS"/>
    <property type="match status" value="1"/>
</dbReference>
<dbReference type="SUPFAM" id="SSF103473">
    <property type="entry name" value="MFS general substrate transporter"/>
    <property type="match status" value="1"/>
</dbReference>
<dbReference type="InterPro" id="IPR036259">
    <property type="entry name" value="MFS_trans_sf"/>
</dbReference>
<dbReference type="Proteomes" id="UP000030686">
    <property type="component" value="Unassembled WGS sequence"/>
</dbReference>
<evidence type="ECO:0000256" key="1">
    <source>
        <dbReference type="ARBA" id="ARBA00004141"/>
    </source>
</evidence>
<evidence type="ECO:0000256" key="3">
    <source>
        <dbReference type="SAM" id="Phobius"/>
    </source>
</evidence>
<dbReference type="EMBL" id="HG792019">
    <property type="protein sequence ID" value="CDM36839.1"/>
    <property type="molecule type" value="Genomic_DNA"/>
</dbReference>
<evidence type="ECO:0000313" key="6">
    <source>
        <dbReference type="Proteomes" id="UP000030686"/>
    </source>
</evidence>
<name>W6QRX9_PENRF</name>
<feature type="compositionally biased region" description="Basic and acidic residues" evidence="2">
    <location>
        <begin position="43"/>
        <end position="54"/>
    </location>
</feature>
<dbReference type="OrthoDB" id="2985014at2759"/>
<keyword evidence="6" id="KW-1185">Reference proteome</keyword>
<feature type="region of interest" description="Disordered" evidence="2">
    <location>
        <begin position="26"/>
        <end position="54"/>
    </location>
</feature>
<keyword evidence="3" id="KW-0472">Membrane</keyword>
<keyword evidence="3" id="KW-0812">Transmembrane</keyword>
<dbReference type="InterPro" id="IPR020846">
    <property type="entry name" value="MFS_dom"/>
</dbReference>
<gene>
    <name evidence="5" type="ORF">PROQFM164_S05g000672</name>
</gene>
<feature type="domain" description="Major facilitator superfamily (MFS) profile" evidence="4">
    <location>
        <begin position="67"/>
        <end position="114"/>
    </location>
</feature>
<evidence type="ECO:0000259" key="4">
    <source>
        <dbReference type="PROSITE" id="PS50850"/>
    </source>
</evidence>
<comment type="subcellular location">
    <subcellularLocation>
        <location evidence="1">Membrane</location>
        <topology evidence="1">Multi-pass membrane protein</topology>
    </subcellularLocation>
</comment>
<organism evidence="5 6">
    <name type="scientific">Penicillium roqueforti (strain FM164)</name>
    <dbReference type="NCBI Taxonomy" id="1365484"/>
    <lineage>
        <taxon>Eukaryota</taxon>
        <taxon>Fungi</taxon>
        <taxon>Dikarya</taxon>
        <taxon>Ascomycota</taxon>
        <taxon>Pezizomycotina</taxon>
        <taxon>Eurotiomycetes</taxon>
        <taxon>Eurotiomycetidae</taxon>
        <taxon>Eurotiales</taxon>
        <taxon>Aspergillaceae</taxon>
        <taxon>Penicillium</taxon>
    </lineage>
</organism>
<evidence type="ECO:0000313" key="5">
    <source>
        <dbReference type="EMBL" id="CDM36839.1"/>
    </source>
</evidence>
<reference evidence="5" key="1">
    <citation type="journal article" date="2014" name="Nat. Commun.">
        <title>Multiple recent horizontal transfers of a large genomic region in cheese making fungi.</title>
        <authorList>
            <person name="Cheeseman K."/>
            <person name="Ropars J."/>
            <person name="Renault P."/>
            <person name="Dupont J."/>
            <person name="Gouzy J."/>
            <person name="Branca A."/>
            <person name="Abraham A.L."/>
            <person name="Ceppi M."/>
            <person name="Conseiller E."/>
            <person name="Debuchy R."/>
            <person name="Malagnac F."/>
            <person name="Goarin A."/>
            <person name="Silar P."/>
            <person name="Lacoste S."/>
            <person name="Sallet E."/>
            <person name="Bensimon A."/>
            <person name="Giraud T."/>
            <person name="Brygoo Y."/>
        </authorList>
    </citation>
    <scope>NUCLEOTIDE SEQUENCE [LARGE SCALE GENOMIC DNA]</scope>
    <source>
        <strain evidence="5">FM164</strain>
    </source>
</reference>
<keyword evidence="3" id="KW-1133">Transmembrane helix</keyword>
<dbReference type="AlphaFoldDB" id="W6QRX9"/>
<proteinExistence type="predicted"/>
<dbReference type="GO" id="GO:0016020">
    <property type="term" value="C:membrane"/>
    <property type="evidence" value="ECO:0007669"/>
    <property type="project" value="UniProtKB-SubCell"/>
</dbReference>
<accession>W6QRX9</accession>
<evidence type="ECO:0000256" key="2">
    <source>
        <dbReference type="SAM" id="MobiDB-lite"/>
    </source>
</evidence>
<sequence>MTIQPTMNAPSHDIQLRGLSDNSVAVDDSKASGMEGGEGNDTSLHEENPTDSEITKEYPTGLKFWLIILTMAALIILGGLDTNIVATAVPSITDEFHTMADVGWYSSGFRLLQV</sequence>
<protein>
    <submittedName>
        <fullName evidence="5">Major facilitator superfamily domain, general substrate transporter</fullName>
    </submittedName>
</protein>